<dbReference type="EMBL" id="SJOL01000750">
    <property type="protein sequence ID" value="TGZ75392.1"/>
    <property type="molecule type" value="Genomic_DNA"/>
</dbReference>
<organism evidence="1 2">
    <name type="scientific">Opisthorchis felineus</name>
    <dbReference type="NCBI Taxonomy" id="147828"/>
    <lineage>
        <taxon>Eukaryota</taxon>
        <taxon>Metazoa</taxon>
        <taxon>Spiralia</taxon>
        <taxon>Lophotrochozoa</taxon>
        <taxon>Platyhelminthes</taxon>
        <taxon>Trematoda</taxon>
        <taxon>Digenea</taxon>
        <taxon>Opisthorchiida</taxon>
        <taxon>Opisthorchiata</taxon>
        <taxon>Opisthorchiidae</taxon>
        <taxon>Opisthorchis</taxon>
    </lineage>
</organism>
<evidence type="ECO:0000313" key="1">
    <source>
        <dbReference type="EMBL" id="TGZ75392.1"/>
    </source>
</evidence>
<proteinExistence type="predicted"/>
<evidence type="ECO:0000313" key="2">
    <source>
        <dbReference type="Proteomes" id="UP000308267"/>
    </source>
</evidence>
<dbReference type="AlphaFoldDB" id="A0A4S2MFJ7"/>
<accession>A0A4S2MFJ7</accession>
<keyword evidence="2" id="KW-1185">Reference proteome</keyword>
<sequence>MTASADRYYFRGGRLQQTPYSPIAKFSQNFIILAVAWCPALSVENQQLTVEHHRVYFPPIMPELTTQKTNQVENIKSTCLPHVTRSGVFVMVFSIFEMVDCKPRKHQ</sequence>
<comment type="caution">
    <text evidence="1">The sequence shown here is derived from an EMBL/GenBank/DDBJ whole genome shotgun (WGS) entry which is preliminary data.</text>
</comment>
<name>A0A4S2MFJ7_OPIFE</name>
<reference evidence="1 2" key="1">
    <citation type="journal article" date="2019" name="BMC Genomics">
        <title>New insights from Opisthorchis felineus genome: update on genomics of the epidemiologically important liver flukes.</title>
        <authorList>
            <person name="Ershov N.I."/>
            <person name="Mordvinov V.A."/>
            <person name="Prokhortchouk E.B."/>
            <person name="Pakharukova M.Y."/>
            <person name="Gunbin K.V."/>
            <person name="Ustyantsev K."/>
            <person name="Genaev M.A."/>
            <person name="Blinov A.G."/>
            <person name="Mazur A."/>
            <person name="Boulygina E."/>
            <person name="Tsygankova S."/>
            <person name="Khrameeva E."/>
            <person name="Chekanov N."/>
            <person name="Fan G."/>
            <person name="Xiao A."/>
            <person name="Zhang H."/>
            <person name="Xu X."/>
            <person name="Yang H."/>
            <person name="Solovyev V."/>
            <person name="Lee S.M."/>
            <person name="Liu X."/>
            <person name="Afonnikov D.A."/>
            <person name="Skryabin K.G."/>
        </authorList>
    </citation>
    <scope>NUCLEOTIDE SEQUENCE [LARGE SCALE GENOMIC DNA]</scope>
    <source>
        <strain evidence="1">AK-0245</strain>
        <tissue evidence="1">Whole organism</tissue>
    </source>
</reference>
<protein>
    <submittedName>
        <fullName evidence="1">Uncharacterized protein</fullName>
    </submittedName>
</protein>
<gene>
    <name evidence="1" type="ORF">CRM22_000401</name>
</gene>
<dbReference type="Proteomes" id="UP000308267">
    <property type="component" value="Unassembled WGS sequence"/>
</dbReference>